<reference evidence="3" key="1">
    <citation type="submission" date="2016-10" db="EMBL/GenBank/DDBJ databases">
        <authorList>
            <person name="Varghese N."/>
            <person name="Submissions S."/>
        </authorList>
    </citation>
    <scope>NUCLEOTIDE SEQUENCE [LARGE SCALE GENOMIC DNA]</scope>
    <source>
        <strain evidence="3">DSM 13078</strain>
    </source>
</reference>
<evidence type="ECO:0000256" key="1">
    <source>
        <dbReference type="SAM" id="Phobius"/>
    </source>
</evidence>
<name>A0A1I1D7T9_NATHA</name>
<keyword evidence="3" id="KW-1185">Reference proteome</keyword>
<accession>A0A1I1D7T9</accession>
<feature type="transmembrane region" description="Helical" evidence="1">
    <location>
        <begin position="9"/>
        <end position="30"/>
    </location>
</feature>
<proteinExistence type="predicted"/>
<organism evidence="2 3">
    <name type="scientific">Natronobacterium haloterrestre</name>
    <name type="common">Halobiforma haloterrestris</name>
    <dbReference type="NCBI Taxonomy" id="148448"/>
    <lineage>
        <taxon>Archaea</taxon>
        <taxon>Methanobacteriati</taxon>
        <taxon>Methanobacteriota</taxon>
        <taxon>Stenosarchaea group</taxon>
        <taxon>Halobacteria</taxon>
        <taxon>Halobacteriales</taxon>
        <taxon>Natrialbaceae</taxon>
        <taxon>Natronobacterium</taxon>
    </lineage>
</organism>
<evidence type="ECO:0000313" key="2">
    <source>
        <dbReference type="EMBL" id="SFB70874.1"/>
    </source>
</evidence>
<evidence type="ECO:0000313" key="3">
    <source>
        <dbReference type="Proteomes" id="UP000199161"/>
    </source>
</evidence>
<feature type="transmembrane region" description="Helical" evidence="1">
    <location>
        <begin position="107"/>
        <end position="128"/>
    </location>
</feature>
<dbReference type="RefSeq" id="WP_089784842.1">
    <property type="nucleotide sequence ID" value="NZ_FOKW01000001.1"/>
</dbReference>
<dbReference type="AlphaFoldDB" id="A0A1I1D7T9"/>
<feature type="transmembrane region" description="Helical" evidence="1">
    <location>
        <begin position="77"/>
        <end position="95"/>
    </location>
</feature>
<sequence>MSAAGGRRGLLTLGLGGVTIVALGLVLPWVGQPQVRVYVLGMESGLERRLVRLLSLCVVLGGAVATTSIVRFDRPDIGAATFAALGGLTLLVVAVTGPLTGRWPPDVGVYVTLVGGLVLLTLPAVSLVTA</sequence>
<dbReference type="Proteomes" id="UP000199161">
    <property type="component" value="Unassembled WGS sequence"/>
</dbReference>
<dbReference type="EMBL" id="FOKW01000001">
    <property type="protein sequence ID" value="SFB70874.1"/>
    <property type="molecule type" value="Genomic_DNA"/>
</dbReference>
<keyword evidence="1" id="KW-0472">Membrane</keyword>
<protein>
    <submittedName>
        <fullName evidence="2">Uncharacterized protein</fullName>
    </submittedName>
</protein>
<gene>
    <name evidence="2" type="ORF">SAMN05444422_101368</name>
</gene>
<feature type="transmembrane region" description="Helical" evidence="1">
    <location>
        <begin position="50"/>
        <end position="70"/>
    </location>
</feature>
<keyword evidence="1" id="KW-1133">Transmembrane helix</keyword>
<keyword evidence="1" id="KW-0812">Transmembrane</keyword>